<proteinExistence type="predicted"/>
<reference evidence="2 3" key="1">
    <citation type="submission" date="2019-10" db="EMBL/GenBank/DDBJ databases">
        <title>Assembly and Annotation for the nematode Trichostrongylus colubriformis.</title>
        <authorList>
            <person name="Martin J."/>
        </authorList>
    </citation>
    <scope>NUCLEOTIDE SEQUENCE [LARGE SCALE GENOMIC DNA]</scope>
    <source>
        <strain evidence="2">G859</strain>
        <tissue evidence="2">Whole worm</tissue>
    </source>
</reference>
<name>A0AAN8G8E3_TRICO</name>
<evidence type="ECO:0000256" key="1">
    <source>
        <dbReference type="SAM" id="MobiDB-lite"/>
    </source>
</evidence>
<accession>A0AAN8G8E3</accession>
<comment type="caution">
    <text evidence="2">The sequence shown here is derived from an EMBL/GenBank/DDBJ whole genome shotgun (WGS) entry which is preliminary data.</text>
</comment>
<keyword evidence="3" id="KW-1185">Reference proteome</keyword>
<feature type="non-terminal residue" evidence="2">
    <location>
        <position position="268"/>
    </location>
</feature>
<dbReference type="AlphaFoldDB" id="A0AAN8G8E3"/>
<protein>
    <submittedName>
        <fullName evidence="2">Uncharacterized protein</fullName>
    </submittedName>
</protein>
<dbReference type="EMBL" id="WIXE01008749">
    <property type="protein sequence ID" value="KAK5979028.1"/>
    <property type="molecule type" value="Genomic_DNA"/>
</dbReference>
<feature type="compositionally biased region" description="Basic residues" evidence="1">
    <location>
        <begin position="124"/>
        <end position="134"/>
    </location>
</feature>
<feature type="compositionally biased region" description="Basic and acidic residues" evidence="1">
    <location>
        <begin position="32"/>
        <end position="101"/>
    </location>
</feature>
<sequence>MEGNENDASKTESSTQPGVELTQMENLMAKVVSKETSDSSPKKKKPEKSMREAPTEGKSKPEKSMMEAPTEGKSKPEKTMREPPTEGKPKLSEKRSREQVSMRKMPTGGDMKTCILPVTEGPSPRRKPSSKKRITSCETQVDLDTSVRKKRTRKKDQPSVEKTTAEAAEAEEIKEKGKQVSIFSHRALFLAQLKASFDKTVQNAKARMGYTAPKGKTLYDYQDTYLGGATEEEEEDEEDDDVEAFTDMTHRDDLVLVTTNNTNNGRIF</sequence>
<organism evidence="2 3">
    <name type="scientific">Trichostrongylus colubriformis</name>
    <name type="common">Black scour worm</name>
    <dbReference type="NCBI Taxonomy" id="6319"/>
    <lineage>
        <taxon>Eukaryota</taxon>
        <taxon>Metazoa</taxon>
        <taxon>Ecdysozoa</taxon>
        <taxon>Nematoda</taxon>
        <taxon>Chromadorea</taxon>
        <taxon>Rhabditida</taxon>
        <taxon>Rhabditina</taxon>
        <taxon>Rhabditomorpha</taxon>
        <taxon>Strongyloidea</taxon>
        <taxon>Trichostrongylidae</taxon>
        <taxon>Trichostrongylus</taxon>
    </lineage>
</organism>
<gene>
    <name evidence="2" type="ORF">GCK32_012524</name>
</gene>
<dbReference type="Proteomes" id="UP001331761">
    <property type="component" value="Unassembled WGS sequence"/>
</dbReference>
<evidence type="ECO:0000313" key="2">
    <source>
        <dbReference type="EMBL" id="KAK5979028.1"/>
    </source>
</evidence>
<feature type="region of interest" description="Disordered" evidence="1">
    <location>
        <begin position="1"/>
        <end position="177"/>
    </location>
</feature>
<evidence type="ECO:0000313" key="3">
    <source>
        <dbReference type="Proteomes" id="UP001331761"/>
    </source>
</evidence>